<evidence type="ECO:0000313" key="2">
    <source>
        <dbReference type="EnsemblPlants" id="cds.evm.model.06.1215"/>
    </source>
</evidence>
<feature type="compositionally biased region" description="Basic and acidic residues" evidence="1">
    <location>
        <begin position="105"/>
        <end position="117"/>
    </location>
</feature>
<proteinExistence type="predicted"/>
<protein>
    <submittedName>
        <fullName evidence="2">Uncharacterized protein</fullName>
    </submittedName>
</protein>
<feature type="compositionally biased region" description="Polar residues" evidence="1">
    <location>
        <begin position="1"/>
        <end position="20"/>
    </location>
</feature>
<dbReference type="Gramene" id="evm.model.06.1215">
    <property type="protein sequence ID" value="cds.evm.model.06.1215"/>
    <property type="gene ID" value="evm.TU.06.1215"/>
</dbReference>
<evidence type="ECO:0000256" key="1">
    <source>
        <dbReference type="SAM" id="MobiDB-lite"/>
    </source>
</evidence>
<reference evidence="2" key="1">
    <citation type="submission" date="2018-11" db="EMBL/GenBank/DDBJ databases">
        <authorList>
            <person name="Grassa J C."/>
        </authorList>
    </citation>
    <scope>NUCLEOTIDE SEQUENCE [LARGE SCALE GENOMIC DNA]</scope>
</reference>
<evidence type="ECO:0000313" key="3">
    <source>
        <dbReference type="Proteomes" id="UP000596661"/>
    </source>
</evidence>
<sequence>MVATRSTSVDRLTPATSHATRGTPIDGVGIETTFVPQMSLGEPHLEIEDPEETDPQVAQLSQTVADLNNRELTYLNGLEKLITLIAELPPKEVFSSWQTPGVETSQREGTFDQELERTQAQGRQPMGPPPDVERPRKNERTYMTPPPSPPQCSQETRPQDPVRGKGPTTQP</sequence>
<name>A0A803PTJ8_CANSA</name>
<dbReference type="AlphaFoldDB" id="A0A803PTJ8"/>
<reference evidence="2" key="2">
    <citation type="submission" date="2021-03" db="UniProtKB">
        <authorList>
            <consortium name="EnsemblPlants"/>
        </authorList>
    </citation>
    <scope>IDENTIFICATION</scope>
</reference>
<feature type="compositionally biased region" description="Basic and acidic residues" evidence="1">
    <location>
        <begin position="131"/>
        <end position="140"/>
    </location>
</feature>
<dbReference type="EnsemblPlants" id="evm.model.06.1215">
    <property type="protein sequence ID" value="cds.evm.model.06.1215"/>
    <property type="gene ID" value="evm.TU.06.1215"/>
</dbReference>
<dbReference type="Proteomes" id="UP000596661">
    <property type="component" value="Chromosome 6"/>
</dbReference>
<accession>A0A803PTJ8</accession>
<organism evidence="2 3">
    <name type="scientific">Cannabis sativa</name>
    <name type="common">Hemp</name>
    <name type="synonym">Marijuana</name>
    <dbReference type="NCBI Taxonomy" id="3483"/>
    <lineage>
        <taxon>Eukaryota</taxon>
        <taxon>Viridiplantae</taxon>
        <taxon>Streptophyta</taxon>
        <taxon>Embryophyta</taxon>
        <taxon>Tracheophyta</taxon>
        <taxon>Spermatophyta</taxon>
        <taxon>Magnoliopsida</taxon>
        <taxon>eudicotyledons</taxon>
        <taxon>Gunneridae</taxon>
        <taxon>Pentapetalae</taxon>
        <taxon>rosids</taxon>
        <taxon>fabids</taxon>
        <taxon>Rosales</taxon>
        <taxon>Cannabaceae</taxon>
        <taxon>Cannabis</taxon>
    </lineage>
</organism>
<keyword evidence="3" id="KW-1185">Reference proteome</keyword>
<dbReference type="EMBL" id="UZAU01000598">
    <property type="status" value="NOT_ANNOTATED_CDS"/>
    <property type="molecule type" value="Genomic_DNA"/>
</dbReference>
<feature type="region of interest" description="Disordered" evidence="1">
    <location>
        <begin position="96"/>
        <end position="171"/>
    </location>
</feature>
<feature type="region of interest" description="Disordered" evidence="1">
    <location>
        <begin position="1"/>
        <end position="28"/>
    </location>
</feature>